<evidence type="ECO:0000256" key="1">
    <source>
        <dbReference type="SAM" id="MobiDB-lite"/>
    </source>
</evidence>
<evidence type="ECO:0000313" key="3">
    <source>
        <dbReference type="EMBL" id="KAK3341489.1"/>
    </source>
</evidence>
<feature type="compositionally biased region" description="Basic and acidic residues" evidence="1">
    <location>
        <begin position="117"/>
        <end position="138"/>
    </location>
</feature>
<feature type="compositionally biased region" description="Gly residues" evidence="1">
    <location>
        <begin position="105"/>
        <end position="115"/>
    </location>
</feature>
<accession>A0AAJ0H6C5</accession>
<dbReference type="AlphaFoldDB" id="A0AAJ0H6C5"/>
<name>A0AAJ0H6C5_9PEZI</name>
<evidence type="ECO:0000256" key="2">
    <source>
        <dbReference type="SAM" id="Phobius"/>
    </source>
</evidence>
<dbReference type="EMBL" id="JAUIQD010000008">
    <property type="protein sequence ID" value="KAK3341489.1"/>
    <property type="molecule type" value="Genomic_DNA"/>
</dbReference>
<proteinExistence type="predicted"/>
<keyword evidence="2" id="KW-0812">Transmembrane</keyword>
<sequence>MSKPCLPHPIPESYDGANDDAVVEAGPSTMRDTAFMSTIQYQGESSSTPLRSVSVSPLTQPPQPLTATTPSGISNQEIQLPQTSTGTSGATARTPIIPTTIHEIGQGGDRNGGQGTEMRRRSGIRRIEEGKVSTEPRSRCGQTETKCSPEFKSGCLFIALLVAFALGFMFIYSSVHHYSRKLE</sequence>
<organism evidence="3 4">
    <name type="scientific">Lasiosphaeria hispida</name>
    <dbReference type="NCBI Taxonomy" id="260671"/>
    <lineage>
        <taxon>Eukaryota</taxon>
        <taxon>Fungi</taxon>
        <taxon>Dikarya</taxon>
        <taxon>Ascomycota</taxon>
        <taxon>Pezizomycotina</taxon>
        <taxon>Sordariomycetes</taxon>
        <taxon>Sordariomycetidae</taxon>
        <taxon>Sordariales</taxon>
        <taxon>Lasiosphaeriaceae</taxon>
        <taxon>Lasiosphaeria</taxon>
    </lineage>
</organism>
<keyword evidence="4" id="KW-1185">Reference proteome</keyword>
<reference evidence="3" key="1">
    <citation type="journal article" date="2023" name="Mol. Phylogenet. Evol.">
        <title>Genome-scale phylogeny and comparative genomics of the fungal order Sordariales.</title>
        <authorList>
            <person name="Hensen N."/>
            <person name="Bonometti L."/>
            <person name="Westerberg I."/>
            <person name="Brannstrom I.O."/>
            <person name="Guillou S."/>
            <person name="Cros-Aarteil S."/>
            <person name="Calhoun S."/>
            <person name="Haridas S."/>
            <person name="Kuo A."/>
            <person name="Mondo S."/>
            <person name="Pangilinan J."/>
            <person name="Riley R."/>
            <person name="LaButti K."/>
            <person name="Andreopoulos B."/>
            <person name="Lipzen A."/>
            <person name="Chen C."/>
            <person name="Yan M."/>
            <person name="Daum C."/>
            <person name="Ng V."/>
            <person name="Clum A."/>
            <person name="Steindorff A."/>
            <person name="Ohm R.A."/>
            <person name="Martin F."/>
            <person name="Silar P."/>
            <person name="Natvig D.O."/>
            <person name="Lalanne C."/>
            <person name="Gautier V."/>
            <person name="Ament-Velasquez S.L."/>
            <person name="Kruys A."/>
            <person name="Hutchinson M.I."/>
            <person name="Powell A.J."/>
            <person name="Barry K."/>
            <person name="Miller A.N."/>
            <person name="Grigoriev I.V."/>
            <person name="Debuchy R."/>
            <person name="Gladieux P."/>
            <person name="Hiltunen Thoren M."/>
            <person name="Johannesson H."/>
        </authorList>
    </citation>
    <scope>NUCLEOTIDE SEQUENCE</scope>
    <source>
        <strain evidence="3">CBS 955.72</strain>
    </source>
</reference>
<gene>
    <name evidence="3" type="ORF">B0T25DRAFT_343668</name>
</gene>
<feature type="compositionally biased region" description="Low complexity" evidence="1">
    <location>
        <begin position="45"/>
        <end position="58"/>
    </location>
</feature>
<reference evidence="3" key="2">
    <citation type="submission" date="2023-06" db="EMBL/GenBank/DDBJ databases">
        <authorList>
            <consortium name="Lawrence Berkeley National Laboratory"/>
            <person name="Haridas S."/>
            <person name="Hensen N."/>
            <person name="Bonometti L."/>
            <person name="Westerberg I."/>
            <person name="Brannstrom I.O."/>
            <person name="Guillou S."/>
            <person name="Cros-Aarteil S."/>
            <person name="Calhoun S."/>
            <person name="Kuo A."/>
            <person name="Mondo S."/>
            <person name="Pangilinan J."/>
            <person name="Riley R."/>
            <person name="Labutti K."/>
            <person name="Andreopoulos B."/>
            <person name="Lipzen A."/>
            <person name="Chen C."/>
            <person name="Yanf M."/>
            <person name="Daum C."/>
            <person name="Ng V."/>
            <person name="Clum A."/>
            <person name="Steindorff A."/>
            <person name="Ohm R."/>
            <person name="Martin F."/>
            <person name="Silar P."/>
            <person name="Natvig D."/>
            <person name="Lalanne C."/>
            <person name="Gautier V."/>
            <person name="Ament-Velasquez S.L."/>
            <person name="Kruys A."/>
            <person name="Hutchinson M.I."/>
            <person name="Powell A.J."/>
            <person name="Barry K."/>
            <person name="Miller A.N."/>
            <person name="Grigoriev I.V."/>
            <person name="Debuchy R."/>
            <person name="Gladieux P."/>
            <person name="Thoren M.H."/>
            <person name="Johannesson H."/>
        </authorList>
    </citation>
    <scope>NUCLEOTIDE SEQUENCE</scope>
    <source>
        <strain evidence="3">CBS 955.72</strain>
    </source>
</reference>
<feature type="region of interest" description="Disordered" evidence="1">
    <location>
        <begin position="42"/>
        <end position="75"/>
    </location>
</feature>
<feature type="transmembrane region" description="Helical" evidence="2">
    <location>
        <begin position="156"/>
        <end position="175"/>
    </location>
</feature>
<keyword evidence="2" id="KW-1133">Transmembrane helix</keyword>
<keyword evidence="2" id="KW-0472">Membrane</keyword>
<comment type="caution">
    <text evidence="3">The sequence shown here is derived from an EMBL/GenBank/DDBJ whole genome shotgun (WGS) entry which is preliminary data.</text>
</comment>
<protein>
    <submittedName>
        <fullName evidence="3">Uncharacterized protein</fullName>
    </submittedName>
</protein>
<feature type="region of interest" description="Disordered" evidence="1">
    <location>
        <begin position="102"/>
        <end position="145"/>
    </location>
</feature>
<evidence type="ECO:0000313" key="4">
    <source>
        <dbReference type="Proteomes" id="UP001275084"/>
    </source>
</evidence>
<dbReference type="Proteomes" id="UP001275084">
    <property type="component" value="Unassembled WGS sequence"/>
</dbReference>